<gene>
    <name evidence="1" type="ORF">L1987_58701</name>
</gene>
<reference evidence="2" key="1">
    <citation type="journal article" date="2022" name="Mol. Ecol. Resour.">
        <title>The genomes of chicory, endive, great burdock and yacon provide insights into Asteraceae palaeo-polyploidization history and plant inulin production.</title>
        <authorList>
            <person name="Fan W."/>
            <person name="Wang S."/>
            <person name="Wang H."/>
            <person name="Wang A."/>
            <person name="Jiang F."/>
            <person name="Liu H."/>
            <person name="Zhao H."/>
            <person name="Xu D."/>
            <person name="Zhang Y."/>
        </authorList>
    </citation>
    <scope>NUCLEOTIDE SEQUENCE [LARGE SCALE GENOMIC DNA]</scope>
    <source>
        <strain evidence="2">cv. Yunnan</strain>
    </source>
</reference>
<evidence type="ECO:0000313" key="2">
    <source>
        <dbReference type="Proteomes" id="UP001056120"/>
    </source>
</evidence>
<sequence>MNSREGEHIDKVLYKNEDVSDTCIYRDTVYLFQITKNAKSPEKVVRFPYYNLIDKSVCFIMYSDLEFSLTKS</sequence>
<dbReference type="EMBL" id="CM042037">
    <property type="protein sequence ID" value="KAI3741036.1"/>
    <property type="molecule type" value="Genomic_DNA"/>
</dbReference>
<organism evidence="1 2">
    <name type="scientific">Smallanthus sonchifolius</name>
    <dbReference type="NCBI Taxonomy" id="185202"/>
    <lineage>
        <taxon>Eukaryota</taxon>
        <taxon>Viridiplantae</taxon>
        <taxon>Streptophyta</taxon>
        <taxon>Embryophyta</taxon>
        <taxon>Tracheophyta</taxon>
        <taxon>Spermatophyta</taxon>
        <taxon>Magnoliopsida</taxon>
        <taxon>eudicotyledons</taxon>
        <taxon>Gunneridae</taxon>
        <taxon>Pentapetalae</taxon>
        <taxon>asterids</taxon>
        <taxon>campanulids</taxon>
        <taxon>Asterales</taxon>
        <taxon>Asteraceae</taxon>
        <taxon>Asteroideae</taxon>
        <taxon>Heliantheae alliance</taxon>
        <taxon>Millerieae</taxon>
        <taxon>Smallanthus</taxon>
    </lineage>
</organism>
<dbReference type="Proteomes" id="UP001056120">
    <property type="component" value="Linkage Group LG20"/>
</dbReference>
<keyword evidence="2" id="KW-1185">Reference proteome</keyword>
<proteinExistence type="predicted"/>
<protein>
    <submittedName>
        <fullName evidence="1">Uncharacterized protein</fullName>
    </submittedName>
</protein>
<reference evidence="1 2" key="2">
    <citation type="journal article" date="2022" name="Mol. Ecol. Resour.">
        <title>The genomes of chicory, endive, great burdock and yacon provide insights into Asteraceae paleo-polyploidization history and plant inulin production.</title>
        <authorList>
            <person name="Fan W."/>
            <person name="Wang S."/>
            <person name="Wang H."/>
            <person name="Wang A."/>
            <person name="Jiang F."/>
            <person name="Liu H."/>
            <person name="Zhao H."/>
            <person name="Xu D."/>
            <person name="Zhang Y."/>
        </authorList>
    </citation>
    <scope>NUCLEOTIDE SEQUENCE [LARGE SCALE GENOMIC DNA]</scope>
    <source>
        <strain evidence="2">cv. Yunnan</strain>
        <tissue evidence="1">Leaves</tissue>
    </source>
</reference>
<comment type="caution">
    <text evidence="1">The sequence shown here is derived from an EMBL/GenBank/DDBJ whole genome shotgun (WGS) entry which is preliminary data.</text>
</comment>
<accession>A0ACB9D3I9</accession>
<name>A0ACB9D3I9_9ASTR</name>
<evidence type="ECO:0000313" key="1">
    <source>
        <dbReference type="EMBL" id="KAI3741036.1"/>
    </source>
</evidence>